<sequence length="313" mass="34629">MKNIIYFTLFSLFSISLSFAQWTDNGTHITTTDNVGIGTTNPIAPLSVKSNSSSSSNSGFILEANNSGNALAKIAEKSTNGARFHMYEEGVEKVAFYTDGTNNHISAGNLGIGTSEPKEKFHLEGNMLIDSYNLGDDNGIFFRENFSSANKYNLSILLYDHSNSGASPDGLSLNAYDGISFSTGSNNRNERMRITQSGNVGIGTTNPDMKLTVKGKIHAEEVKIDLNVPAPDYVFDNDYDLITLEQVENFIAKNNHLPEIPSAKEFEENGILQAEMDMKLLKKIEELTLYTLQQQKEIEELKTLVERLLESKK</sequence>
<proteinExistence type="predicted"/>
<accession>A0A371JUJ4</accession>
<feature type="chain" id="PRO_5016870292" description="Peptidase S74 domain-containing protein" evidence="1">
    <location>
        <begin position="21"/>
        <end position="313"/>
    </location>
</feature>
<dbReference type="EMBL" id="QTJX01000001">
    <property type="protein sequence ID" value="RDY61493.1"/>
    <property type="molecule type" value="Genomic_DNA"/>
</dbReference>
<evidence type="ECO:0000256" key="1">
    <source>
        <dbReference type="SAM" id="SignalP"/>
    </source>
</evidence>
<name>A0A371JUJ4_9FLAO</name>
<dbReference type="AlphaFoldDB" id="A0A371JUJ4"/>
<organism evidence="2 3">
    <name type="scientific">Flagellimonas nanhaiensis</name>
    <dbReference type="NCBI Taxonomy" id="2292706"/>
    <lineage>
        <taxon>Bacteria</taxon>
        <taxon>Pseudomonadati</taxon>
        <taxon>Bacteroidota</taxon>
        <taxon>Flavobacteriia</taxon>
        <taxon>Flavobacteriales</taxon>
        <taxon>Flavobacteriaceae</taxon>
        <taxon>Flagellimonas</taxon>
    </lineage>
</organism>
<reference evidence="2 3" key="1">
    <citation type="submission" date="2018-08" db="EMBL/GenBank/DDBJ databases">
        <title>Muricauda nanhaiensis sp. nov., isolated from seawater of the South China Sea.</title>
        <authorList>
            <person name="Dang Y."/>
        </authorList>
    </citation>
    <scope>NUCLEOTIDE SEQUENCE [LARGE SCALE GENOMIC DNA]</scope>
    <source>
        <strain evidence="2 3">SM1704</strain>
    </source>
</reference>
<keyword evidence="1" id="KW-0732">Signal</keyword>
<evidence type="ECO:0008006" key="4">
    <source>
        <dbReference type="Google" id="ProtNLM"/>
    </source>
</evidence>
<feature type="signal peptide" evidence="1">
    <location>
        <begin position="1"/>
        <end position="20"/>
    </location>
</feature>
<dbReference type="Proteomes" id="UP000261828">
    <property type="component" value="Unassembled WGS sequence"/>
</dbReference>
<evidence type="ECO:0000313" key="3">
    <source>
        <dbReference type="Proteomes" id="UP000261828"/>
    </source>
</evidence>
<dbReference type="OrthoDB" id="9808753at2"/>
<gene>
    <name evidence="2" type="ORF">DX873_04845</name>
</gene>
<evidence type="ECO:0000313" key="2">
    <source>
        <dbReference type="EMBL" id="RDY61493.1"/>
    </source>
</evidence>
<dbReference type="RefSeq" id="WP_116183373.1">
    <property type="nucleotide sequence ID" value="NZ_QTJX01000001.1"/>
</dbReference>
<keyword evidence="3" id="KW-1185">Reference proteome</keyword>
<protein>
    <recommendedName>
        <fullName evidence="4">Peptidase S74 domain-containing protein</fullName>
    </recommendedName>
</protein>
<comment type="caution">
    <text evidence="2">The sequence shown here is derived from an EMBL/GenBank/DDBJ whole genome shotgun (WGS) entry which is preliminary data.</text>
</comment>